<feature type="region of interest" description="Disordered" evidence="1">
    <location>
        <begin position="38"/>
        <end position="68"/>
    </location>
</feature>
<sequence>MSTSSISFSVFVTARATQRRQLFIRQNRHMGASGRVQFGAQARPSRSAVNPESKTRMPRAPPFSAPSALERSPYPRRGLFSAYSYAFHPAVSYSLYNCSSGVLQDLGRRCRGVQTGRLHITPASTACGGHVWTVGVALDESRHLDTLNFVLGLRKPRQAHAPPHETSPRRLQHPRPTEMLSANLELVAAACASVLATWTRDDKFPRVAVGLDARYSHPMRQGRQDSQRQGRLSA</sequence>
<dbReference type="EMBL" id="KV426632">
    <property type="protein sequence ID" value="KZV79360.1"/>
    <property type="molecule type" value="Genomic_DNA"/>
</dbReference>
<feature type="region of interest" description="Disordered" evidence="1">
    <location>
        <begin position="155"/>
        <end position="175"/>
    </location>
</feature>
<keyword evidence="3" id="KW-1185">Reference proteome</keyword>
<name>A0A165ASM1_EXIGL</name>
<evidence type="ECO:0000313" key="2">
    <source>
        <dbReference type="EMBL" id="KZV79360.1"/>
    </source>
</evidence>
<evidence type="ECO:0000256" key="1">
    <source>
        <dbReference type="SAM" id="MobiDB-lite"/>
    </source>
</evidence>
<gene>
    <name evidence="2" type="ORF">EXIGLDRAFT_473611</name>
</gene>
<reference evidence="2 3" key="1">
    <citation type="journal article" date="2016" name="Mol. Biol. Evol.">
        <title>Comparative Genomics of Early-Diverging Mushroom-Forming Fungi Provides Insights into the Origins of Lignocellulose Decay Capabilities.</title>
        <authorList>
            <person name="Nagy L.G."/>
            <person name="Riley R."/>
            <person name="Tritt A."/>
            <person name="Adam C."/>
            <person name="Daum C."/>
            <person name="Floudas D."/>
            <person name="Sun H."/>
            <person name="Yadav J.S."/>
            <person name="Pangilinan J."/>
            <person name="Larsson K.H."/>
            <person name="Matsuura K."/>
            <person name="Barry K."/>
            <person name="Labutti K."/>
            <person name="Kuo R."/>
            <person name="Ohm R.A."/>
            <person name="Bhattacharya S.S."/>
            <person name="Shirouzu T."/>
            <person name="Yoshinaga Y."/>
            <person name="Martin F.M."/>
            <person name="Grigoriev I.V."/>
            <person name="Hibbett D.S."/>
        </authorList>
    </citation>
    <scope>NUCLEOTIDE SEQUENCE [LARGE SCALE GENOMIC DNA]</scope>
    <source>
        <strain evidence="2 3">HHB12029</strain>
    </source>
</reference>
<dbReference type="Proteomes" id="UP000077266">
    <property type="component" value="Unassembled WGS sequence"/>
</dbReference>
<proteinExistence type="predicted"/>
<dbReference type="AlphaFoldDB" id="A0A165ASM1"/>
<accession>A0A165ASM1</accession>
<evidence type="ECO:0000313" key="3">
    <source>
        <dbReference type="Proteomes" id="UP000077266"/>
    </source>
</evidence>
<protein>
    <submittedName>
        <fullName evidence="2">Uncharacterized protein</fullName>
    </submittedName>
</protein>
<organism evidence="2 3">
    <name type="scientific">Exidia glandulosa HHB12029</name>
    <dbReference type="NCBI Taxonomy" id="1314781"/>
    <lineage>
        <taxon>Eukaryota</taxon>
        <taxon>Fungi</taxon>
        <taxon>Dikarya</taxon>
        <taxon>Basidiomycota</taxon>
        <taxon>Agaricomycotina</taxon>
        <taxon>Agaricomycetes</taxon>
        <taxon>Auriculariales</taxon>
        <taxon>Exidiaceae</taxon>
        <taxon>Exidia</taxon>
    </lineage>
</organism>
<dbReference type="InParanoid" id="A0A165ASM1"/>